<dbReference type="KEGG" id="pei:H9L10_10415"/>
<gene>
    <name evidence="4" type="ORF">H9L10_10415</name>
</gene>
<keyword evidence="5" id="KW-1185">Reference proteome</keyword>
<dbReference type="AlphaFoldDB" id="A0A7G9QZD7"/>
<dbReference type="Proteomes" id="UP000515976">
    <property type="component" value="Chromosome"/>
</dbReference>
<dbReference type="GO" id="GO:0003700">
    <property type="term" value="F:DNA-binding transcription factor activity"/>
    <property type="evidence" value="ECO:0007669"/>
    <property type="project" value="TreeGrafter"/>
</dbReference>
<dbReference type="RefSeq" id="WP_166100102.1">
    <property type="nucleotide sequence ID" value="NZ_BMMY01000003.1"/>
</dbReference>
<sequence length="199" mass="21621">MGADTSRRGRNRTPPRERLLVAANRLFYDRGIDGTGVDRLLAEADVAIGSLYTHYRGKEGLVVAYLQDRADRWEACWAQSLAATTDPEGRVLAVFDALERWSTQELGARHGCALLAAVAQLPAEHPGRAVALTHKHAVHERLRRLVDELPGRGAAEREKVAAEVVLAYEGALATLALTADAGAVAKDARRLARRALRGD</sequence>
<dbReference type="PROSITE" id="PS50977">
    <property type="entry name" value="HTH_TETR_2"/>
    <property type="match status" value="1"/>
</dbReference>
<keyword evidence="1 2" id="KW-0238">DNA-binding</keyword>
<dbReference type="InterPro" id="IPR009057">
    <property type="entry name" value="Homeodomain-like_sf"/>
</dbReference>
<dbReference type="EMBL" id="CP060712">
    <property type="protein sequence ID" value="QNN48712.1"/>
    <property type="molecule type" value="Genomic_DNA"/>
</dbReference>
<dbReference type="Gene3D" id="1.10.357.10">
    <property type="entry name" value="Tetracycline Repressor, domain 2"/>
    <property type="match status" value="1"/>
</dbReference>
<name>A0A7G9QZD7_9MICO</name>
<feature type="DNA-binding region" description="H-T-H motif" evidence="2">
    <location>
        <begin position="36"/>
        <end position="55"/>
    </location>
</feature>
<evidence type="ECO:0000259" key="3">
    <source>
        <dbReference type="PROSITE" id="PS50977"/>
    </source>
</evidence>
<protein>
    <submittedName>
        <fullName evidence="4">TetR/AcrR family transcriptional regulator</fullName>
    </submittedName>
</protein>
<evidence type="ECO:0000256" key="2">
    <source>
        <dbReference type="PROSITE-ProRule" id="PRU00335"/>
    </source>
</evidence>
<dbReference type="Pfam" id="PF00440">
    <property type="entry name" value="TetR_N"/>
    <property type="match status" value="1"/>
</dbReference>
<dbReference type="PRINTS" id="PR00455">
    <property type="entry name" value="HTHTETR"/>
</dbReference>
<dbReference type="GO" id="GO:0000976">
    <property type="term" value="F:transcription cis-regulatory region binding"/>
    <property type="evidence" value="ECO:0007669"/>
    <property type="project" value="TreeGrafter"/>
</dbReference>
<proteinExistence type="predicted"/>
<evidence type="ECO:0000256" key="1">
    <source>
        <dbReference type="ARBA" id="ARBA00023125"/>
    </source>
</evidence>
<evidence type="ECO:0000313" key="4">
    <source>
        <dbReference type="EMBL" id="QNN48712.1"/>
    </source>
</evidence>
<accession>A0A7G9QZD7</accession>
<dbReference type="InterPro" id="IPR050109">
    <property type="entry name" value="HTH-type_TetR-like_transc_reg"/>
</dbReference>
<dbReference type="SUPFAM" id="SSF48498">
    <property type="entry name" value="Tetracyclin repressor-like, C-terminal domain"/>
    <property type="match status" value="1"/>
</dbReference>
<feature type="domain" description="HTH tetR-type" evidence="3">
    <location>
        <begin position="13"/>
        <end position="73"/>
    </location>
</feature>
<reference evidence="4 5" key="1">
    <citation type="submission" date="2020-08" db="EMBL/GenBank/DDBJ databases">
        <title>Genome sequence of Phycicoccus endophyticus JCM 31784T.</title>
        <authorList>
            <person name="Hyun D.-W."/>
            <person name="Bae J.-W."/>
        </authorList>
    </citation>
    <scope>NUCLEOTIDE SEQUENCE [LARGE SCALE GENOMIC DNA]</scope>
    <source>
        <strain evidence="4 5">JCM 31784</strain>
    </source>
</reference>
<evidence type="ECO:0000313" key="5">
    <source>
        <dbReference type="Proteomes" id="UP000515976"/>
    </source>
</evidence>
<dbReference type="PANTHER" id="PTHR30055:SF200">
    <property type="entry name" value="HTH-TYPE TRANSCRIPTIONAL REPRESSOR BDCR"/>
    <property type="match status" value="1"/>
</dbReference>
<dbReference type="InterPro" id="IPR036271">
    <property type="entry name" value="Tet_transcr_reg_TetR-rel_C_sf"/>
</dbReference>
<dbReference type="SUPFAM" id="SSF46689">
    <property type="entry name" value="Homeodomain-like"/>
    <property type="match status" value="1"/>
</dbReference>
<dbReference type="PANTHER" id="PTHR30055">
    <property type="entry name" value="HTH-TYPE TRANSCRIPTIONAL REGULATOR RUTR"/>
    <property type="match status" value="1"/>
</dbReference>
<organism evidence="4 5">
    <name type="scientific">Phycicoccus endophyticus</name>
    <dbReference type="NCBI Taxonomy" id="1690220"/>
    <lineage>
        <taxon>Bacteria</taxon>
        <taxon>Bacillati</taxon>
        <taxon>Actinomycetota</taxon>
        <taxon>Actinomycetes</taxon>
        <taxon>Micrococcales</taxon>
        <taxon>Intrasporangiaceae</taxon>
        <taxon>Phycicoccus</taxon>
    </lineage>
</organism>
<dbReference type="InterPro" id="IPR001647">
    <property type="entry name" value="HTH_TetR"/>
</dbReference>